<dbReference type="GO" id="GO:0043709">
    <property type="term" value="P:cell adhesion involved in single-species biofilm formation"/>
    <property type="evidence" value="ECO:0007669"/>
    <property type="project" value="TreeGrafter"/>
</dbReference>
<feature type="signal peptide" evidence="1">
    <location>
        <begin position="1"/>
        <end position="27"/>
    </location>
</feature>
<evidence type="ECO:0000259" key="2">
    <source>
        <dbReference type="Pfam" id="PF00419"/>
    </source>
</evidence>
<dbReference type="InterPro" id="IPR000259">
    <property type="entry name" value="Adhesion_dom_fimbrial"/>
</dbReference>
<dbReference type="InterPro" id="IPR036937">
    <property type="entry name" value="Adhesion_dom_fimbrial_sf"/>
</dbReference>
<dbReference type="OrthoDB" id="6466578at2"/>
<dbReference type="InterPro" id="IPR050263">
    <property type="entry name" value="Bact_Fimbrial_Adh_Pro"/>
</dbReference>
<dbReference type="Gene3D" id="2.60.40.1090">
    <property type="entry name" value="Fimbrial-type adhesion domain"/>
    <property type="match status" value="1"/>
</dbReference>
<comment type="caution">
    <text evidence="3">The sequence shown here is derived from an EMBL/GenBank/DDBJ whole genome shotgun (WGS) entry which is preliminary data.</text>
</comment>
<gene>
    <name evidence="3" type="ORF">A3Q29_05850</name>
</gene>
<organism evidence="3 4">
    <name type="scientific">Providencia stuartii</name>
    <dbReference type="NCBI Taxonomy" id="588"/>
    <lineage>
        <taxon>Bacteria</taxon>
        <taxon>Pseudomonadati</taxon>
        <taxon>Pseudomonadota</taxon>
        <taxon>Gammaproteobacteria</taxon>
        <taxon>Enterobacterales</taxon>
        <taxon>Morganellaceae</taxon>
        <taxon>Providencia</taxon>
    </lineage>
</organism>
<sequence>MFIQSFKNRVLGLLGGVALLTLSTAQAVEVNFSGNLIENPPCDVAGPDGPNQPIKIDFGEVGITKIDGVNYQQDFTLTLTCGPELGDEIPLYLQYQSVFIADYDNKALSTDVTGLAIRLYHNGAVIGPNTGSPMKMSSNGTATLPLYAVPVRDPDPSVFLQEGPFTASATVQMLYP</sequence>
<dbReference type="SUPFAM" id="SSF49401">
    <property type="entry name" value="Bacterial adhesins"/>
    <property type="match status" value="1"/>
</dbReference>
<accession>A0A1S1HM93</accession>
<feature type="chain" id="PRO_5010298392" evidence="1">
    <location>
        <begin position="28"/>
        <end position="176"/>
    </location>
</feature>
<dbReference type="PANTHER" id="PTHR33420">
    <property type="entry name" value="FIMBRIAL SUBUNIT ELFA-RELATED"/>
    <property type="match status" value="1"/>
</dbReference>
<name>A0A1S1HM93_PROST</name>
<keyword evidence="4" id="KW-1185">Reference proteome</keyword>
<dbReference type="AlphaFoldDB" id="A0A1S1HM93"/>
<protein>
    <submittedName>
        <fullName evidence="3">Fimbrial protein</fullName>
    </submittedName>
</protein>
<feature type="domain" description="Fimbrial-type adhesion" evidence="2">
    <location>
        <begin position="31"/>
        <end position="175"/>
    </location>
</feature>
<evidence type="ECO:0000256" key="1">
    <source>
        <dbReference type="SAM" id="SignalP"/>
    </source>
</evidence>
<reference evidence="3 4" key="1">
    <citation type="submission" date="2016-03" db="EMBL/GenBank/DDBJ databases">
        <title>Genome sequence of Providencia stuartii strain, isolated from the salivary glands of larval Lucilia sericata.</title>
        <authorList>
            <person name="Yuan Y."/>
            <person name="Zhang Y."/>
            <person name="Fu S."/>
            <person name="Crippen T.L."/>
            <person name="Visi D."/>
            <person name="Benbow M.E."/>
            <person name="Allen M."/>
            <person name="Tomberlin J.K."/>
            <person name="Sze S.-H."/>
            <person name="Tarone A.M."/>
        </authorList>
    </citation>
    <scope>NUCLEOTIDE SEQUENCE [LARGE SCALE GENOMIC DNA]</scope>
    <source>
        <strain evidence="3 4">Crippen</strain>
    </source>
</reference>
<keyword evidence="1" id="KW-0732">Signal</keyword>
<evidence type="ECO:0000313" key="4">
    <source>
        <dbReference type="Proteomes" id="UP000179588"/>
    </source>
</evidence>
<proteinExistence type="predicted"/>
<dbReference type="RefSeq" id="WP_070928892.1">
    <property type="nucleotide sequence ID" value="NZ_VAUE01000013.1"/>
</dbReference>
<dbReference type="GO" id="GO:0009289">
    <property type="term" value="C:pilus"/>
    <property type="evidence" value="ECO:0007669"/>
    <property type="project" value="InterPro"/>
</dbReference>
<evidence type="ECO:0000313" key="3">
    <source>
        <dbReference type="EMBL" id="OHT23459.1"/>
    </source>
</evidence>
<dbReference type="PANTHER" id="PTHR33420:SF34">
    <property type="entry name" value="MINOR FIMBRIAL SUBUNIT"/>
    <property type="match status" value="1"/>
</dbReference>
<dbReference type="EMBL" id="LVIE01000179">
    <property type="protein sequence ID" value="OHT23459.1"/>
    <property type="molecule type" value="Genomic_DNA"/>
</dbReference>
<dbReference type="Pfam" id="PF00419">
    <property type="entry name" value="Fimbrial"/>
    <property type="match status" value="1"/>
</dbReference>
<dbReference type="InterPro" id="IPR008966">
    <property type="entry name" value="Adhesion_dom_sf"/>
</dbReference>
<dbReference type="Proteomes" id="UP000179588">
    <property type="component" value="Unassembled WGS sequence"/>
</dbReference>